<reference evidence="9" key="1">
    <citation type="journal article" date="2017" name="Nat. Ecol. Evol.">
        <title>Genome expansion and lineage-specific genetic innovations in the forest pathogenic fungi Armillaria.</title>
        <authorList>
            <person name="Sipos G."/>
            <person name="Prasanna A.N."/>
            <person name="Walter M.C."/>
            <person name="O'Connor E."/>
            <person name="Balint B."/>
            <person name="Krizsan K."/>
            <person name="Kiss B."/>
            <person name="Hess J."/>
            <person name="Varga T."/>
            <person name="Slot J."/>
            <person name="Riley R."/>
            <person name="Boka B."/>
            <person name="Rigling D."/>
            <person name="Barry K."/>
            <person name="Lee J."/>
            <person name="Mihaltcheva S."/>
            <person name="LaButti K."/>
            <person name="Lipzen A."/>
            <person name="Waldron R."/>
            <person name="Moloney N.M."/>
            <person name="Sperisen C."/>
            <person name="Kredics L."/>
            <person name="Vagvoelgyi C."/>
            <person name="Patrignani A."/>
            <person name="Fitzpatrick D."/>
            <person name="Nagy I."/>
            <person name="Doyle S."/>
            <person name="Anderson J.B."/>
            <person name="Grigoriev I.V."/>
            <person name="Gueldener U."/>
            <person name="Muensterkoetter M."/>
            <person name="Nagy L.G."/>
        </authorList>
    </citation>
    <scope>NUCLEOTIDE SEQUENCE [LARGE SCALE GENOMIC DNA]</scope>
    <source>
        <strain evidence="9">Ar21-2</strain>
    </source>
</reference>
<dbReference type="InParanoid" id="A0A2H3DXM8"/>
<evidence type="ECO:0000256" key="3">
    <source>
        <dbReference type="ARBA" id="ARBA00022679"/>
    </source>
</evidence>
<sequence>MSHICLLSIGASWVEVDPSEEWCHLGLDYLHSKSIIHLDIKGANLLISMEGCVKISELGSARPLESSIYIYVSKFFLLTPGMEHTT</sequence>
<dbReference type="PANTHER" id="PTHR11584:SF369">
    <property type="entry name" value="MITOGEN-ACTIVATED PROTEIN KINASE KINASE KINASE 19-RELATED"/>
    <property type="match status" value="1"/>
</dbReference>
<dbReference type="Pfam" id="PF00069">
    <property type="entry name" value="Pkinase"/>
    <property type="match status" value="1"/>
</dbReference>
<dbReference type="AlphaFoldDB" id="A0A2H3DXM8"/>
<dbReference type="Proteomes" id="UP000217790">
    <property type="component" value="Unassembled WGS sequence"/>
</dbReference>
<dbReference type="InterPro" id="IPR008271">
    <property type="entry name" value="Ser/Thr_kinase_AS"/>
</dbReference>
<dbReference type="STRING" id="47427.A0A2H3DXM8"/>
<feature type="domain" description="Protein kinase" evidence="7">
    <location>
        <begin position="1"/>
        <end position="86"/>
    </location>
</feature>
<keyword evidence="6" id="KW-0067">ATP-binding</keyword>
<evidence type="ECO:0000256" key="2">
    <source>
        <dbReference type="ARBA" id="ARBA00022527"/>
    </source>
</evidence>
<comment type="similarity">
    <text evidence="1">Belongs to the protein kinase superfamily. STE Ser/Thr protein kinase family. MAP kinase kinase kinase subfamily.</text>
</comment>
<dbReference type="SUPFAM" id="SSF56112">
    <property type="entry name" value="Protein kinase-like (PK-like)"/>
    <property type="match status" value="1"/>
</dbReference>
<keyword evidence="5" id="KW-0418">Kinase</keyword>
<evidence type="ECO:0000313" key="8">
    <source>
        <dbReference type="EMBL" id="PBK98624.1"/>
    </source>
</evidence>
<evidence type="ECO:0000313" key="9">
    <source>
        <dbReference type="Proteomes" id="UP000217790"/>
    </source>
</evidence>
<dbReference type="PANTHER" id="PTHR11584">
    <property type="entry name" value="SERINE/THREONINE PROTEIN KINASE"/>
    <property type="match status" value="1"/>
</dbReference>
<dbReference type="InterPro" id="IPR011009">
    <property type="entry name" value="Kinase-like_dom_sf"/>
</dbReference>
<keyword evidence="9" id="KW-1185">Reference proteome</keyword>
<dbReference type="EMBL" id="KZ293648">
    <property type="protein sequence ID" value="PBK98624.1"/>
    <property type="molecule type" value="Genomic_DNA"/>
</dbReference>
<dbReference type="InterPro" id="IPR000719">
    <property type="entry name" value="Prot_kinase_dom"/>
</dbReference>
<keyword evidence="3" id="KW-0808">Transferase</keyword>
<keyword evidence="2" id="KW-0723">Serine/threonine-protein kinase</keyword>
<dbReference type="GO" id="GO:0004674">
    <property type="term" value="F:protein serine/threonine kinase activity"/>
    <property type="evidence" value="ECO:0007669"/>
    <property type="project" value="UniProtKB-KW"/>
</dbReference>
<dbReference type="Gene3D" id="1.10.510.10">
    <property type="entry name" value="Transferase(Phosphotransferase) domain 1"/>
    <property type="match status" value="1"/>
</dbReference>
<dbReference type="GO" id="GO:0005524">
    <property type="term" value="F:ATP binding"/>
    <property type="evidence" value="ECO:0007669"/>
    <property type="project" value="UniProtKB-KW"/>
</dbReference>
<accession>A0A2H3DXM8</accession>
<evidence type="ECO:0000256" key="6">
    <source>
        <dbReference type="ARBA" id="ARBA00022840"/>
    </source>
</evidence>
<organism evidence="8 9">
    <name type="scientific">Armillaria gallica</name>
    <name type="common">Bulbous honey fungus</name>
    <name type="synonym">Armillaria bulbosa</name>
    <dbReference type="NCBI Taxonomy" id="47427"/>
    <lineage>
        <taxon>Eukaryota</taxon>
        <taxon>Fungi</taxon>
        <taxon>Dikarya</taxon>
        <taxon>Basidiomycota</taxon>
        <taxon>Agaricomycotina</taxon>
        <taxon>Agaricomycetes</taxon>
        <taxon>Agaricomycetidae</taxon>
        <taxon>Agaricales</taxon>
        <taxon>Marasmiineae</taxon>
        <taxon>Physalacriaceae</taxon>
        <taxon>Armillaria</taxon>
    </lineage>
</organism>
<protein>
    <recommendedName>
        <fullName evidence="7">Protein kinase domain-containing protein</fullName>
    </recommendedName>
</protein>
<evidence type="ECO:0000259" key="7">
    <source>
        <dbReference type="PROSITE" id="PS50011"/>
    </source>
</evidence>
<proteinExistence type="inferred from homology"/>
<keyword evidence="4" id="KW-0547">Nucleotide-binding</keyword>
<evidence type="ECO:0000256" key="1">
    <source>
        <dbReference type="ARBA" id="ARBA00006529"/>
    </source>
</evidence>
<evidence type="ECO:0000256" key="5">
    <source>
        <dbReference type="ARBA" id="ARBA00022777"/>
    </source>
</evidence>
<name>A0A2H3DXM8_ARMGA</name>
<dbReference type="OrthoDB" id="3029099at2759"/>
<evidence type="ECO:0000256" key="4">
    <source>
        <dbReference type="ARBA" id="ARBA00022741"/>
    </source>
</evidence>
<dbReference type="PROSITE" id="PS50011">
    <property type="entry name" value="PROTEIN_KINASE_DOM"/>
    <property type="match status" value="1"/>
</dbReference>
<gene>
    <name evidence="8" type="ORF">ARMGADRAFT_921283</name>
</gene>
<dbReference type="PROSITE" id="PS00108">
    <property type="entry name" value="PROTEIN_KINASE_ST"/>
    <property type="match status" value="1"/>
</dbReference>